<accession>A0A1G7EU24</accession>
<dbReference type="PROSITE" id="PS51257">
    <property type="entry name" value="PROKAR_LIPOPROTEIN"/>
    <property type="match status" value="1"/>
</dbReference>
<dbReference type="InterPro" id="IPR025345">
    <property type="entry name" value="DUF4249"/>
</dbReference>
<name>A0A1G7EU24_9FLAO</name>
<reference evidence="1 2" key="1">
    <citation type="submission" date="2016-10" db="EMBL/GenBank/DDBJ databases">
        <authorList>
            <person name="de Groot N.N."/>
        </authorList>
    </citation>
    <scope>NUCLEOTIDE SEQUENCE [LARGE SCALE GENOMIC DNA]</scope>
    <source>
        <strain evidence="1 2">DSM 23421</strain>
    </source>
</reference>
<dbReference type="OrthoDB" id="1430047at2"/>
<dbReference type="AlphaFoldDB" id="A0A1G7EU24"/>
<gene>
    <name evidence="1" type="ORF">SAMN05421636_106320</name>
</gene>
<evidence type="ECO:0000313" key="1">
    <source>
        <dbReference type="EMBL" id="SDE67159.1"/>
    </source>
</evidence>
<evidence type="ECO:0000313" key="2">
    <source>
        <dbReference type="Proteomes" id="UP000199109"/>
    </source>
</evidence>
<sequence>MKRYILFFVGIFLFIGCEDVVEIDTPSEPPRLSVDALIRIDESEPITNVVVKVNLTSSFFGDTEAADLDEISILNRDYIPTGPSDENFIALTKTGAGRYEATKNTSFFTDGTLELSIIHGDTRYLAITKYVPAVPIDSLVQGEGELFTGDETEILVAFTDNPTRDDFYLFDFDFNEYLVTDDGFYQGQTFEFSYFYDEDVNPGMEIKIDLLGVDETFYNYMNQLIVQAGGDQGPFQTPSATVRGNITNVTSSDDIENRNNFGLGYFAVCQTFSKSIVIE</sequence>
<organism evidence="1 2">
    <name type="scientific">Pricia antarctica</name>
    <dbReference type="NCBI Taxonomy" id="641691"/>
    <lineage>
        <taxon>Bacteria</taxon>
        <taxon>Pseudomonadati</taxon>
        <taxon>Bacteroidota</taxon>
        <taxon>Flavobacteriia</taxon>
        <taxon>Flavobacteriales</taxon>
        <taxon>Flavobacteriaceae</taxon>
        <taxon>Pricia</taxon>
    </lineage>
</organism>
<dbReference type="Pfam" id="PF14054">
    <property type="entry name" value="DUF4249"/>
    <property type="match status" value="1"/>
</dbReference>
<protein>
    <recommendedName>
        <fullName evidence="3">DUF4249 domain-containing protein</fullName>
    </recommendedName>
</protein>
<keyword evidence="2" id="KW-1185">Reference proteome</keyword>
<dbReference type="EMBL" id="FNAO01000006">
    <property type="protein sequence ID" value="SDE67159.1"/>
    <property type="molecule type" value="Genomic_DNA"/>
</dbReference>
<dbReference type="STRING" id="641691.SAMN05421636_106320"/>
<dbReference type="RefSeq" id="WP_091869681.1">
    <property type="nucleotide sequence ID" value="NZ_FNAO01000006.1"/>
</dbReference>
<proteinExistence type="predicted"/>
<evidence type="ECO:0008006" key="3">
    <source>
        <dbReference type="Google" id="ProtNLM"/>
    </source>
</evidence>
<dbReference type="Proteomes" id="UP000199109">
    <property type="component" value="Unassembled WGS sequence"/>
</dbReference>